<gene>
    <name evidence="1" type="ORF">ACFSCV_11140</name>
</gene>
<name>A0ABW4K8J1_9HYPH</name>
<sequence>MSAGYDLDRFVAAQEPVFSQALAELKAGEKRSHWMWFVFPQLKGLGASPTAAFYGVASLGEARAYLAHPVLGPRLEEAVTAALQWEGRPLRHIFGTPDDLKFRSSMTLFAAAADGDGPYASAIARLCGGEPDPRTLALLGRGDAA</sequence>
<proteinExistence type="predicted"/>
<dbReference type="Proteomes" id="UP001597308">
    <property type="component" value="Unassembled WGS sequence"/>
</dbReference>
<dbReference type="Pfam" id="PF08837">
    <property type="entry name" value="DUF1810"/>
    <property type="match status" value="1"/>
</dbReference>
<dbReference type="EMBL" id="JBHUER010000008">
    <property type="protein sequence ID" value="MFD1703554.1"/>
    <property type="molecule type" value="Genomic_DNA"/>
</dbReference>
<evidence type="ECO:0000313" key="1">
    <source>
        <dbReference type="EMBL" id="MFD1703554.1"/>
    </source>
</evidence>
<dbReference type="InterPro" id="IPR036287">
    <property type="entry name" value="Rv1873-like_sf"/>
</dbReference>
<dbReference type="InterPro" id="IPR014937">
    <property type="entry name" value="DUF1810"/>
</dbReference>
<dbReference type="SUPFAM" id="SSF140736">
    <property type="entry name" value="Rv1873-like"/>
    <property type="match status" value="1"/>
</dbReference>
<comment type="caution">
    <text evidence="1">The sequence shown here is derived from an EMBL/GenBank/DDBJ whole genome shotgun (WGS) entry which is preliminary data.</text>
</comment>
<dbReference type="RefSeq" id="WP_378799657.1">
    <property type="nucleotide sequence ID" value="NZ_JBHUER010000008.1"/>
</dbReference>
<evidence type="ECO:0000313" key="2">
    <source>
        <dbReference type="Proteomes" id="UP001597308"/>
    </source>
</evidence>
<organism evidence="1 2">
    <name type="scientific">Methylopila henanensis</name>
    <dbReference type="NCBI Taxonomy" id="873516"/>
    <lineage>
        <taxon>Bacteria</taxon>
        <taxon>Pseudomonadati</taxon>
        <taxon>Pseudomonadota</taxon>
        <taxon>Alphaproteobacteria</taxon>
        <taxon>Hyphomicrobiales</taxon>
        <taxon>Methylopilaceae</taxon>
        <taxon>Methylopila</taxon>
    </lineage>
</organism>
<reference evidence="2" key="1">
    <citation type="journal article" date="2019" name="Int. J. Syst. Evol. Microbiol.">
        <title>The Global Catalogue of Microorganisms (GCM) 10K type strain sequencing project: providing services to taxonomists for standard genome sequencing and annotation.</title>
        <authorList>
            <consortium name="The Broad Institute Genomics Platform"/>
            <consortium name="The Broad Institute Genome Sequencing Center for Infectious Disease"/>
            <person name="Wu L."/>
            <person name="Ma J."/>
        </authorList>
    </citation>
    <scope>NUCLEOTIDE SEQUENCE [LARGE SCALE GENOMIC DNA]</scope>
    <source>
        <strain evidence="2">KCTC 23707</strain>
    </source>
</reference>
<accession>A0ABW4K8J1</accession>
<protein>
    <submittedName>
        <fullName evidence="1">DUF1810 domain-containing protein</fullName>
    </submittedName>
</protein>
<dbReference type="Gene3D" id="1.25.40.380">
    <property type="entry name" value="Protein of unknown function DUF1810"/>
    <property type="match status" value="1"/>
</dbReference>
<dbReference type="PIRSF" id="PIRSF008546">
    <property type="entry name" value="UCP008546"/>
    <property type="match status" value="1"/>
</dbReference>
<keyword evidence="2" id="KW-1185">Reference proteome</keyword>